<sequence length="64" mass="7125">MGNRDKAEFYHSQCADKTVRKLDTANKVLGEAVPIAKLNGVGKMAAHISCMAEEDYKKNQENKK</sequence>
<dbReference type="AlphaFoldDB" id="A0A9X0ZVE9"/>
<proteinExistence type="predicted"/>
<comment type="caution">
    <text evidence="1">The sequence shown here is derived from an EMBL/GenBank/DDBJ whole genome shotgun (WGS) entry which is preliminary data.</text>
</comment>
<accession>A0A9X0ZVE9</accession>
<reference evidence="1" key="1">
    <citation type="submission" date="2021-04" db="EMBL/GenBank/DDBJ databases">
        <title>Genomic characterization of endocarditis-associated Neisseria elongata subsp. nitroreducens.</title>
        <authorList>
            <person name="Schorner M."/>
            <person name="Passarelli-Araujo H."/>
            <person name="Scheffer M."/>
            <person name="Barazzetti F."/>
            <person name="Martins J."/>
            <person name="Machado H."/>
            <person name="Palmeiro J."/>
            <person name="Bazzo M."/>
        </authorList>
    </citation>
    <scope>NUCLEOTIDE SEQUENCE</scope>
    <source>
        <strain evidence="1">Nel_M001</strain>
    </source>
</reference>
<name>A0A9X0ZVE9_NEIEL</name>
<evidence type="ECO:0000313" key="1">
    <source>
        <dbReference type="EMBL" id="MBS9340737.1"/>
    </source>
</evidence>
<dbReference type="Proteomes" id="UP000708805">
    <property type="component" value="Unassembled WGS sequence"/>
</dbReference>
<dbReference type="EMBL" id="JAGJWT010000006">
    <property type="protein sequence ID" value="MBS9340737.1"/>
    <property type="molecule type" value="Genomic_DNA"/>
</dbReference>
<organism evidence="1 2">
    <name type="scientific">Neisseria elongata subsp. nitroreducens</name>
    <dbReference type="NCBI Taxonomy" id="90367"/>
    <lineage>
        <taxon>Bacteria</taxon>
        <taxon>Pseudomonadati</taxon>
        <taxon>Pseudomonadota</taxon>
        <taxon>Betaproteobacteria</taxon>
        <taxon>Neisseriales</taxon>
        <taxon>Neisseriaceae</taxon>
        <taxon>Neisseria</taxon>
    </lineage>
</organism>
<gene>
    <name evidence="1" type="ORF">J8641_07950</name>
</gene>
<evidence type="ECO:0000313" key="2">
    <source>
        <dbReference type="Proteomes" id="UP000708805"/>
    </source>
</evidence>
<protein>
    <submittedName>
        <fullName evidence="1">Uncharacterized protein</fullName>
    </submittedName>
</protein>